<dbReference type="EMBL" id="AHSR01000030">
    <property type="protein sequence ID" value="EMC23436.1"/>
    <property type="molecule type" value="Genomic_DNA"/>
</dbReference>
<proteinExistence type="predicted"/>
<comment type="caution">
    <text evidence="2">The sequence shown here is derived from an EMBL/GenBank/DDBJ whole genome shotgun (WGS) entry which is preliminary data.</text>
</comment>
<gene>
    <name evidence="2" type="ORF">SMU82_06959</name>
</gene>
<feature type="transmembrane region" description="Helical" evidence="1">
    <location>
        <begin position="28"/>
        <end position="50"/>
    </location>
</feature>
<evidence type="ECO:0000313" key="3">
    <source>
        <dbReference type="Proteomes" id="UP000011676"/>
    </source>
</evidence>
<reference evidence="2 3" key="1">
    <citation type="journal article" date="2013" name="Mol. Biol. Evol.">
        <title>Evolutionary and population genomics of the cavity causing bacteria Streptococcus mutans.</title>
        <authorList>
            <person name="Cornejo O.E."/>
            <person name="Lefebure T."/>
            <person name="Pavinski Bitar P.D."/>
            <person name="Lang P."/>
            <person name="Richards V.P."/>
            <person name="Eilertson K."/>
            <person name="Do T."/>
            <person name="Beighton D."/>
            <person name="Zeng L."/>
            <person name="Ahn S.J."/>
            <person name="Burne R.A."/>
            <person name="Siepel A."/>
            <person name="Bustamante C.D."/>
            <person name="Stanhope M.J."/>
        </authorList>
    </citation>
    <scope>NUCLEOTIDE SEQUENCE [LARGE SCALE GENOMIC DNA]</scope>
    <source>
        <strain evidence="2 3">SM6</strain>
    </source>
</reference>
<dbReference type="AlphaFoldDB" id="A0A829BGJ0"/>
<evidence type="ECO:0000313" key="2">
    <source>
        <dbReference type="EMBL" id="EMC23436.1"/>
    </source>
</evidence>
<keyword evidence="1" id="KW-0812">Transmembrane</keyword>
<feature type="transmembrane region" description="Helical" evidence="1">
    <location>
        <begin position="99"/>
        <end position="122"/>
    </location>
</feature>
<accession>A0A829BGJ0</accession>
<name>A0A829BGJ0_STRMG</name>
<protein>
    <recommendedName>
        <fullName evidence="4">PTS transporter</fullName>
    </recommendedName>
</protein>
<sequence>MCHQLSKKTKKALDQELKRKTTLKNNLFSRYLLFRYSLALFFFVNLYWTFPLIYKPSVYVILPVSLLILIVLACAEQFKLYSLQEVYLRNTERVFKTQIVVQILLLIINIFPQQLSVAIPFFSNNMAAHVFLAVFQFLGLFICWYNLKRIKQIKNNEDKFYNRFYNHIEKYI</sequence>
<evidence type="ECO:0000256" key="1">
    <source>
        <dbReference type="SAM" id="Phobius"/>
    </source>
</evidence>
<feature type="transmembrane region" description="Helical" evidence="1">
    <location>
        <begin position="56"/>
        <end position="78"/>
    </location>
</feature>
<dbReference type="Proteomes" id="UP000011676">
    <property type="component" value="Unassembled WGS sequence"/>
</dbReference>
<keyword evidence="1" id="KW-1133">Transmembrane helix</keyword>
<evidence type="ECO:0008006" key="4">
    <source>
        <dbReference type="Google" id="ProtNLM"/>
    </source>
</evidence>
<keyword evidence="1" id="KW-0472">Membrane</keyword>
<feature type="transmembrane region" description="Helical" evidence="1">
    <location>
        <begin position="128"/>
        <end position="147"/>
    </location>
</feature>
<dbReference type="RefSeq" id="WP_002262792.1">
    <property type="nucleotide sequence ID" value="NZ_AHSR01000030.1"/>
</dbReference>
<organism evidence="2 3">
    <name type="scientific">Streptococcus mutans SM6</name>
    <dbReference type="NCBI Taxonomy" id="857119"/>
    <lineage>
        <taxon>Bacteria</taxon>
        <taxon>Bacillati</taxon>
        <taxon>Bacillota</taxon>
        <taxon>Bacilli</taxon>
        <taxon>Lactobacillales</taxon>
        <taxon>Streptococcaceae</taxon>
        <taxon>Streptococcus</taxon>
    </lineage>
</organism>